<dbReference type="Proteomes" id="UP000243688">
    <property type="component" value="Unassembled WGS sequence"/>
</dbReference>
<comment type="caution">
    <text evidence="1">The sequence shown here is derived from an EMBL/GenBank/DDBJ whole genome shotgun (WGS) entry which is preliminary data.</text>
</comment>
<evidence type="ECO:0000313" key="2">
    <source>
        <dbReference type="Proteomes" id="UP000243688"/>
    </source>
</evidence>
<evidence type="ECO:0008006" key="3">
    <source>
        <dbReference type="Google" id="ProtNLM"/>
    </source>
</evidence>
<evidence type="ECO:0000313" key="1">
    <source>
        <dbReference type="EMBL" id="PDO11387.1"/>
    </source>
</evidence>
<protein>
    <recommendedName>
        <fullName evidence="3">Antitoxin SocA-like Panacea domain-containing protein</fullName>
    </recommendedName>
</protein>
<dbReference type="EMBL" id="MOXJ01000003">
    <property type="protein sequence ID" value="PDO11387.1"/>
    <property type="molecule type" value="Genomic_DNA"/>
</dbReference>
<dbReference type="AlphaFoldDB" id="A0A2A6E3P6"/>
<accession>A0A2A6E3P6</accession>
<reference evidence="1 2" key="1">
    <citation type="submission" date="2016-12" db="EMBL/GenBank/DDBJ databases">
        <title>Candidatus Reconcilibacillus cellulovorans genome.</title>
        <authorList>
            <person name="Kolinko S."/>
            <person name="Wu Y.-W."/>
            <person name="Tachea F."/>
            <person name="Denzel E."/>
            <person name="Hiras J."/>
            <person name="Baecker N."/>
            <person name="Chan L.J."/>
            <person name="Eichorst S.A."/>
            <person name="Frey D."/>
            <person name="Adams P.D."/>
            <person name="Pray T."/>
            <person name="Tanjore D."/>
            <person name="Petzold C.J."/>
            <person name="Gladden J.M."/>
            <person name="Simmons B.A."/>
            <person name="Singer S.W."/>
        </authorList>
    </citation>
    <scope>NUCLEOTIDE SEQUENCE [LARGE SCALE GENOMIC DNA]</scope>
    <source>
        <strain evidence="1">JTherm</strain>
    </source>
</reference>
<proteinExistence type="predicted"/>
<sequence>MILEAAVACLARRKGEIYGKKAFQKYMYFLSSRGVPLPLTFRIYHFGPFSRELDEQMEHFEMLGAIQTRLREGGRSGASPYVVITPGKNADEIIGGADEFVECYGPVIEDVVRRLPSEPLELELLSTVHFVAESIRALSGSNFSDKKETVSEVLKIKKDKFDESKVSAAFDDLVKWEWLPAPATGESPRGAV</sequence>
<name>A0A2A6E3P6_9BACL</name>
<gene>
    <name evidence="1" type="ORF">BLM47_02725</name>
</gene>
<organism evidence="1 2">
    <name type="scientific">Candidatus Reconcilbacillus cellulovorans</name>
    <dbReference type="NCBI Taxonomy" id="1906605"/>
    <lineage>
        <taxon>Bacteria</taxon>
        <taxon>Bacillati</taxon>
        <taxon>Bacillota</taxon>
        <taxon>Bacilli</taxon>
        <taxon>Bacillales</taxon>
        <taxon>Paenibacillaceae</taxon>
        <taxon>Candidatus Reconcilbacillus</taxon>
    </lineage>
</organism>